<evidence type="ECO:0000256" key="2">
    <source>
        <dbReference type="ARBA" id="ARBA00022448"/>
    </source>
</evidence>
<feature type="transmembrane region" description="Helical" evidence="6">
    <location>
        <begin position="360"/>
        <end position="389"/>
    </location>
</feature>
<dbReference type="PANTHER" id="PTHR42718:SF9">
    <property type="entry name" value="MAJOR FACILITATOR SUPERFAMILY MULTIDRUG TRANSPORTER MFSC"/>
    <property type="match status" value="1"/>
</dbReference>
<dbReference type="PANTHER" id="PTHR42718">
    <property type="entry name" value="MAJOR FACILITATOR SUPERFAMILY MULTIDRUG TRANSPORTER MFSC"/>
    <property type="match status" value="1"/>
</dbReference>
<evidence type="ECO:0000256" key="1">
    <source>
        <dbReference type="ARBA" id="ARBA00004651"/>
    </source>
</evidence>
<protein>
    <recommendedName>
        <fullName evidence="7">Major facilitator superfamily (MFS) profile domain-containing protein</fullName>
    </recommendedName>
</protein>
<feature type="transmembrane region" description="Helical" evidence="6">
    <location>
        <begin position="206"/>
        <end position="225"/>
    </location>
</feature>
<dbReference type="Gene3D" id="1.20.1720.10">
    <property type="entry name" value="Multidrug resistance protein D"/>
    <property type="match status" value="2"/>
</dbReference>
<evidence type="ECO:0000259" key="7">
    <source>
        <dbReference type="PROSITE" id="PS50850"/>
    </source>
</evidence>
<dbReference type="EMBL" id="CP011112">
    <property type="protein sequence ID" value="AKU18896.1"/>
    <property type="molecule type" value="Genomic_DNA"/>
</dbReference>
<evidence type="ECO:0000256" key="5">
    <source>
        <dbReference type="ARBA" id="ARBA00023136"/>
    </source>
</evidence>
<feature type="transmembrane region" description="Helical" evidence="6">
    <location>
        <begin position="85"/>
        <end position="104"/>
    </location>
</feature>
<feature type="transmembrane region" description="Helical" evidence="6">
    <location>
        <begin position="306"/>
        <end position="324"/>
    </location>
</feature>
<dbReference type="KEGG" id="lmoi:VV02_12925"/>
<keyword evidence="5 6" id="KW-0472">Membrane</keyword>
<feature type="transmembrane region" description="Helical" evidence="6">
    <location>
        <begin position="53"/>
        <end position="73"/>
    </location>
</feature>
<dbReference type="InterPro" id="IPR020846">
    <property type="entry name" value="MFS_dom"/>
</dbReference>
<feature type="transmembrane region" description="Helical" evidence="6">
    <location>
        <begin position="144"/>
        <end position="163"/>
    </location>
</feature>
<proteinExistence type="predicted"/>
<accession>A0A0K1JQ96</accession>
<dbReference type="PROSITE" id="PS50850">
    <property type="entry name" value="MFS"/>
    <property type="match status" value="1"/>
</dbReference>
<gene>
    <name evidence="8" type="ORF">VV02_12925</name>
</gene>
<organism evidence="8 9">
    <name type="scientific">Luteipulveratus mongoliensis</name>
    <dbReference type="NCBI Taxonomy" id="571913"/>
    <lineage>
        <taxon>Bacteria</taxon>
        <taxon>Bacillati</taxon>
        <taxon>Actinomycetota</taxon>
        <taxon>Actinomycetes</taxon>
        <taxon>Micrococcales</taxon>
        <taxon>Dermacoccaceae</taxon>
        <taxon>Luteipulveratus</taxon>
    </lineage>
</organism>
<sequence>MDDLKAATDAATVVRPRLTLAVLCAGMFLVLFDVTVVNVALPSMVRTFGDAGIVTQGVVVAYTVPLAALLLSAGGLVDRWTSRRVLIGGLALFVVGSVAATVAWSVLPLLLARAVQGVGAAGMLPAGLASVSELWPEPRARARAIATWSAVSASALAAGPLIGGELVELLGWRSIFGVTAVIAVVAATATWTVLPARTTGSRRRVDVAGSLLAAVALALLVSAAVVSRDSARGVVLLLVACGLVTVVLVCHERRAAQPLVPRELWHSRPLFGSCSVALLMNLVGNGTLLLVTLLLQGVQHRSAAEAGLSMVPFFVPLAVAPLVLRRWAAHVKPAHVVRLALALGVAGQLCLLSVTNGSGLAMVLVAMVLVGTCLGLLVPPLVTVTMAAAPALPGLAGALSNASRQVGTSLGVAVLGAVGGPARALGFVPGLHRAALVSIGLWVLAACIPLGDEGT</sequence>
<evidence type="ECO:0000256" key="4">
    <source>
        <dbReference type="ARBA" id="ARBA00022989"/>
    </source>
</evidence>
<dbReference type="AlphaFoldDB" id="A0A0K1JQ96"/>
<evidence type="ECO:0000313" key="9">
    <source>
        <dbReference type="Proteomes" id="UP000066480"/>
    </source>
</evidence>
<dbReference type="InterPro" id="IPR036259">
    <property type="entry name" value="MFS_trans_sf"/>
</dbReference>
<feature type="transmembrane region" description="Helical" evidence="6">
    <location>
        <begin position="175"/>
        <end position="194"/>
    </location>
</feature>
<feature type="transmembrane region" description="Helical" evidence="6">
    <location>
        <begin position="270"/>
        <end position="294"/>
    </location>
</feature>
<comment type="subcellular location">
    <subcellularLocation>
        <location evidence="1">Cell membrane</location>
        <topology evidence="1">Multi-pass membrane protein</topology>
    </subcellularLocation>
</comment>
<keyword evidence="2" id="KW-0813">Transport</keyword>
<dbReference type="CDD" id="cd17321">
    <property type="entry name" value="MFS_MMR_MDR_like"/>
    <property type="match status" value="1"/>
</dbReference>
<dbReference type="InterPro" id="IPR011701">
    <property type="entry name" value="MFS"/>
</dbReference>
<feature type="transmembrane region" description="Helical" evidence="6">
    <location>
        <begin position="20"/>
        <end position="41"/>
    </location>
</feature>
<dbReference type="STRING" id="571913.VV02_12925"/>
<keyword evidence="9" id="KW-1185">Reference proteome</keyword>
<feature type="transmembrane region" description="Helical" evidence="6">
    <location>
        <begin position="336"/>
        <end position="354"/>
    </location>
</feature>
<evidence type="ECO:0000256" key="3">
    <source>
        <dbReference type="ARBA" id="ARBA00022692"/>
    </source>
</evidence>
<evidence type="ECO:0000256" key="6">
    <source>
        <dbReference type="SAM" id="Phobius"/>
    </source>
</evidence>
<feature type="transmembrane region" description="Helical" evidence="6">
    <location>
        <begin position="231"/>
        <end position="250"/>
    </location>
</feature>
<dbReference type="SUPFAM" id="SSF103473">
    <property type="entry name" value="MFS general substrate transporter"/>
    <property type="match status" value="1"/>
</dbReference>
<dbReference type="Proteomes" id="UP000066480">
    <property type="component" value="Chromosome"/>
</dbReference>
<keyword evidence="4 6" id="KW-1133">Transmembrane helix</keyword>
<dbReference type="Pfam" id="PF07690">
    <property type="entry name" value="MFS_1"/>
    <property type="match status" value="1"/>
</dbReference>
<reference evidence="8 9" key="1">
    <citation type="submission" date="2015-03" db="EMBL/GenBank/DDBJ databases">
        <title>Luteipulveratus halotolerans sp. nov., a novel actinobacterium (Dermacoccaceae) from Sarawak, Malaysia.</title>
        <authorList>
            <person name="Juboi H."/>
            <person name="Basik A."/>
            <person name="Shamsul S.S."/>
            <person name="Arnold P."/>
            <person name="Schmitt E.K."/>
            <person name="Sanglier J.-J."/>
            <person name="Yeo T."/>
        </authorList>
    </citation>
    <scope>NUCLEOTIDE SEQUENCE [LARGE SCALE GENOMIC DNA]</scope>
    <source>
        <strain evidence="8 9">MN07-A0370</strain>
    </source>
</reference>
<dbReference type="GO" id="GO:0005886">
    <property type="term" value="C:plasma membrane"/>
    <property type="evidence" value="ECO:0007669"/>
    <property type="project" value="UniProtKB-SubCell"/>
</dbReference>
<dbReference type="RefSeq" id="WP_169787685.1">
    <property type="nucleotide sequence ID" value="NZ_CP011112.1"/>
</dbReference>
<dbReference type="GO" id="GO:0022857">
    <property type="term" value="F:transmembrane transporter activity"/>
    <property type="evidence" value="ECO:0007669"/>
    <property type="project" value="InterPro"/>
</dbReference>
<dbReference type="PATRIC" id="fig|571913.6.peg.2630"/>
<keyword evidence="3 6" id="KW-0812">Transmembrane</keyword>
<feature type="transmembrane region" description="Helical" evidence="6">
    <location>
        <begin position="110"/>
        <end position="132"/>
    </location>
</feature>
<evidence type="ECO:0000313" key="8">
    <source>
        <dbReference type="EMBL" id="AKU18896.1"/>
    </source>
</evidence>
<name>A0A0K1JQ96_9MICO</name>
<feature type="domain" description="Major facilitator superfamily (MFS) profile" evidence="7">
    <location>
        <begin position="19"/>
        <end position="455"/>
    </location>
</feature>